<gene>
    <name evidence="2" type="ORF">NHX12_031516</name>
</gene>
<evidence type="ECO:0000256" key="1">
    <source>
        <dbReference type="SAM" id="MobiDB-lite"/>
    </source>
</evidence>
<organism evidence="2 3">
    <name type="scientific">Muraenolepis orangiensis</name>
    <name type="common">Patagonian moray cod</name>
    <dbReference type="NCBI Taxonomy" id="630683"/>
    <lineage>
        <taxon>Eukaryota</taxon>
        <taxon>Metazoa</taxon>
        <taxon>Chordata</taxon>
        <taxon>Craniata</taxon>
        <taxon>Vertebrata</taxon>
        <taxon>Euteleostomi</taxon>
        <taxon>Actinopterygii</taxon>
        <taxon>Neopterygii</taxon>
        <taxon>Teleostei</taxon>
        <taxon>Neoteleostei</taxon>
        <taxon>Acanthomorphata</taxon>
        <taxon>Zeiogadaria</taxon>
        <taxon>Gadariae</taxon>
        <taxon>Gadiformes</taxon>
        <taxon>Muraenolepidoidei</taxon>
        <taxon>Muraenolepididae</taxon>
        <taxon>Muraenolepis</taxon>
    </lineage>
</organism>
<reference evidence="2" key="1">
    <citation type="submission" date="2022-07" db="EMBL/GenBank/DDBJ databases">
        <title>Chromosome-level genome of Muraenolepis orangiensis.</title>
        <authorList>
            <person name="Kim J."/>
        </authorList>
    </citation>
    <scope>NUCLEOTIDE SEQUENCE</scope>
    <source>
        <strain evidence="2">KU_S4_2022</strain>
        <tissue evidence="2">Muscle</tissue>
    </source>
</reference>
<name>A0A9Q0IJR3_9TELE</name>
<proteinExistence type="predicted"/>
<feature type="region of interest" description="Disordered" evidence="1">
    <location>
        <begin position="95"/>
        <end position="117"/>
    </location>
</feature>
<dbReference type="Proteomes" id="UP001148018">
    <property type="component" value="Unassembled WGS sequence"/>
</dbReference>
<keyword evidence="3" id="KW-1185">Reference proteome</keyword>
<comment type="caution">
    <text evidence="2">The sequence shown here is derived from an EMBL/GenBank/DDBJ whole genome shotgun (WGS) entry which is preliminary data.</text>
</comment>
<protein>
    <submittedName>
        <fullName evidence="2">Uncharacterized protein</fullName>
    </submittedName>
</protein>
<sequence>MEGLQDSQTEPSRGRDTRGYRQQYLVRTSFSLSCRSGEKEPARVRTVGGKREDLAKRLYGSMVAVQTLSGLIVNNNHWIIPLFLFSSSPIVKNRLPLPDNPDEYDRISTYGERTSHT</sequence>
<dbReference type="EMBL" id="JANIIK010000047">
    <property type="protein sequence ID" value="KAJ3600535.1"/>
    <property type="molecule type" value="Genomic_DNA"/>
</dbReference>
<feature type="compositionally biased region" description="Polar residues" evidence="1">
    <location>
        <begin position="1"/>
        <end position="11"/>
    </location>
</feature>
<evidence type="ECO:0000313" key="3">
    <source>
        <dbReference type="Proteomes" id="UP001148018"/>
    </source>
</evidence>
<accession>A0A9Q0IJR3</accession>
<feature type="region of interest" description="Disordered" evidence="1">
    <location>
        <begin position="1"/>
        <end position="21"/>
    </location>
</feature>
<dbReference type="AlphaFoldDB" id="A0A9Q0IJR3"/>
<evidence type="ECO:0000313" key="2">
    <source>
        <dbReference type="EMBL" id="KAJ3600535.1"/>
    </source>
</evidence>